<dbReference type="InterPro" id="IPR015424">
    <property type="entry name" value="PyrdxlP-dep_Trfase"/>
</dbReference>
<evidence type="ECO:0000256" key="1">
    <source>
        <dbReference type="ARBA" id="ARBA00001933"/>
    </source>
</evidence>
<dbReference type="GO" id="GO:0019544">
    <property type="term" value="P:L-arginine catabolic process to L-glutamate"/>
    <property type="evidence" value="ECO:0007669"/>
    <property type="project" value="TreeGrafter"/>
</dbReference>
<dbReference type="GO" id="GO:0004587">
    <property type="term" value="F:ornithine aminotransferase activity"/>
    <property type="evidence" value="ECO:0007669"/>
    <property type="project" value="UniProtKB-EC"/>
</dbReference>
<dbReference type="GO" id="GO:0010121">
    <property type="term" value="P:L-arginine catabolic process to proline via ornithine"/>
    <property type="evidence" value="ECO:0007669"/>
    <property type="project" value="TreeGrafter"/>
</dbReference>
<organism evidence="6 7">
    <name type="scientific">Homarus americanus</name>
    <name type="common">American lobster</name>
    <dbReference type="NCBI Taxonomy" id="6706"/>
    <lineage>
        <taxon>Eukaryota</taxon>
        <taxon>Metazoa</taxon>
        <taxon>Ecdysozoa</taxon>
        <taxon>Arthropoda</taxon>
        <taxon>Crustacea</taxon>
        <taxon>Multicrustacea</taxon>
        <taxon>Malacostraca</taxon>
        <taxon>Eumalacostraca</taxon>
        <taxon>Eucarida</taxon>
        <taxon>Decapoda</taxon>
        <taxon>Pleocyemata</taxon>
        <taxon>Astacidea</taxon>
        <taxon>Nephropoidea</taxon>
        <taxon>Nephropidae</taxon>
        <taxon>Homarus</taxon>
    </lineage>
</organism>
<dbReference type="InterPro" id="IPR005814">
    <property type="entry name" value="Aminotrans_3"/>
</dbReference>
<comment type="catalytic activity">
    <reaction evidence="5">
        <text>a 2-oxocarboxylate + L-ornithine = L-glutamate 5-semialdehyde + an L-alpha-amino acid</text>
        <dbReference type="Rhea" id="RHEA:13877"/>
        <dbReference type="ChEBI" id="CHEBI:35179"/>
        <dbReference type="ChEBI" id="CHEBI:46911"/>
        <dbReference type="ChEBI" id="CHEBI:58066"/>
        <dbReference type="ChEBI" id="CHEBI:59869"/>
        <dbReference type="EC" id="2.6.1.13"/>
    </reaction>
</comment>
<evidence type="ECO:0000256" key="2">
    <source>
        <dbReference type="ARBA" id="ARBA00008954"/>
    </source>
</evidence>
<dbReference type="EC" id="2.6.1.13" evidence="5"/>
<dbReference type="AlphaFoldDB" id="A0A8J5MUW5"/>
<evidence type="ECO:0000256" key="5">
    <source>
        <dbReference type="RuleBase" id="RU365036"/>
    </source>
</evidence>
<dbReference type="Gene3D" id="3.40.640.10">
    <property type="entry name" value="Type I PLP-dependent aspartate aminotransferase-like (Major domain)"/>
    <property type="match status" value="2"/>
</dbReference>
<reference evidence="6" key="1">
    <citation type="journal article" date="2021" name="Sci. Adv.">
        <title>The American lobster genome reveals insights on longevity, neural, and immune adaptations.</title>
        <authorList>
            <person name="Polinski J.M."/>
            <person name="Zimin A.V."/>
            <person name="Clark K.F."/>
            <person name="Kohn A.B."/>
            <person name="Sadowski N."/>
            <person name="Timp W."/>
            <person name="Ptitsyn A."/>
            <person name="Khanna P."/>
            <person name="Romanova D.Y."/>
            <person name="Williams P."/>
            <person name="Greenwood S.J."/>
            <person name="Moroz L.L."/>
            <person name="Walt D.R."/>
            <person name="Bodnar A.G."/>
        </authorList>
    </citation>
    <scope>NUCLEOTIDE SEQUENCE</scope>
    <source>
        <strain evidence="6">GMGI-L3</strain>
    </source>
</reference>
<dbReference type="EMBL" id="JAHLQT010025476">
    <property type="protein sequence ID" value="KAG7164511.1"/>
    <property type="molecule type" value="Genomic_DNA"/>
</dbReference>
<evidence type="ECO:0000313" key="6">
    <source>
        <dbReference type="EMBL" id="KAG7164511.1"/>
    </source>
</evidence>
<keyword evidence="5" id="KW-0808">Transferase</keyword>
<dbReference type="SUPFAM" id="SSF53383">
    <property type="entry name" value="PLP-dependent transferases"/>
    <property type="match status" value="1"/>
</dbReference>
<name>A0A8J5MUW5_HOMAM</name>
<dbReference type="Gene3D" id="3.90.1150.10">
    <property type="entry name" value="Aspartate Aminotransferase, domain 1"/>
    <property type="match status" value="2"/>
</dbReference>
<dbReference type="GO" id="GO:0030170">
    <property type="term" value="F:pyridoxal phosphate binding"/>
    <property type="evidence" value="ECO:0007669"/>
    <property type="project" value="InterPro"/>
</dbReference>
<dbReference type="FunFam" id="3.90.1150.10:FF:000152">
    <property type="entry name" value="Ornithine aminotransferase"/>
    <property type="match status" value="1"/>
</dbReference>
<comment type="similarity">
    <text evidence="2 4">Belongs to the class-III pyridoxal-phosphate-dependent aminotransferase family.</text>
</comment>
<gene>
    <name evidence="6" type="primary">Oat-L1</name>
    <name evidence="6" type="ORF">Hamer_G003724</name>
</gene>
<dbReference type="InterPro" id="IPR050103">
    <property type="entry name" value="Class-III_PLP-dep_AT"/>
</dbReference>
<proteinExistence type="inferred from homology"/>
<evidence type="ECO:0000256" key="4">
    <source>
        <dbReference type="RuleBase" id="RU003560"/>
    </source>
</evidence>
<dbReference type="Proteomes" id="UP000747542">
    <property type="component" value="Unassembled WGS sequence"/>
</dbReference>
<dbReference type="InterPro" id="IPR015422">
    <property type="entry name" value="PyrdxlP-dep_Trfase_small"/>
</dbReference>
<dbReference type="CDD" id="cd00610">
    <property type="entry name" value="OAT_like"/>
    <property type="match status" value="1"/>
</dbReference>
<dbReference type="GO" id="GO:0005737">
    <property type="term" value="C:cytoplasm"/>
    <property type="evidence" value="ECO:0007669"/>
    <property type="project" value="TreeGrafter"/>
</dbReference>
<keyword evidence="7" id="KW-1185">Reference proteome</keyword>
<dbReference type="Pfam" id="PF00202">
    <property type="entry name" value="Aminotran_3"/>
    <property type="match status" value="2"/>
</dbReference>
<comment type="caution">
    <text evidence="6">The sequence shown here is derived from an EMBL/GenBank/DDBJ whole genome shotgun (WGS) entry which is preliminary data.</text>
</comment>
<accession>A0A8J5MUW5</accession>
<dbReference type="PROSITE" id="PS00600">
    <property type="entry name" value="AA_TRANSFER_CLASS_3"/>
    <property type="match status" value="1"/>
</dbReference>
<keyword evidence="3 4" id="KW-0663">Pyridoxal phosphate</keyword>
<evidence type="ECO:0000313" key="7">
    <source>
        <dbReference type="Proteomes" id="UP000747542"/>
    </source>
</evidence>
<comment type="cofactor">
    <cofactor evidence="1 5">
        <name>pyridoxal 5'-phosphate</name>
        <dbReference type="ChEBI" id="CHEBI:597326"/>
    </cofactor>
</comment>
<dbReference type="GO" id="GO:0042802">
    <property type="term" value="F:identical protein binding"/>
    <property type="evidence" value="ECO:0007669"/>
    <property type="project" value="TreeGrafter"/>
</dbReference>
<evidence type="ECO:0000256" key="3">
    <source>
        <dbReference type="ARBA" id="ARBA00022898"/>
    </source>
</evidence>
<protein>
    <recommendedName>
        <fullName evidence="5">Ornithine aminotransferase</fullName>
        <ecNumber evidence="5">2.6.1.13</ecNumber>
    </recommendedName>
</protein>
<dbReference type="InterPro" id="IPR049704">
    <property type="entry name" value="Aminotrans_3_PPA_site"/>
</dbReference>
<dbReference type="PANTHER" id="PTHR11986">
    <property type="entry name" value="AMINOTRANSFERASE CLASS III"/>
    <property type="match status" value="1"/>
</dbReference>
<dbReference type="FunFam" id="3.40.640.10:FF:000185">
    <property type="entry name" value="Ornithine aminotransferase"/>
    <property type="match status" value="1"/>
</dbReference>
<dbReference type="PANTHER" id="PTHR11986:SF18">
    <property type="entry name" value="ORNITHINE AMINOTRANSFERASE, MITOCHONDRIAL"/>
    <property type="match status" value="1"/>
</dbReference>
<keyword evidence="5 6" id="KW-0032">Aminotransferase</keyword>
<sequence>MLRLPRQFQVIGGACRRSLNTQEMRPRTALETRTHPSSQQGVSLNFQEIMEREAKFGAHNYKPIPVAISRAKGIYMWDVEGKRYFDFLSAYSAVNQGHCHPKIIQALQEQAAILTLTSRAFYNDVLGEYEEYVTSLLGYDKILPMNTGVEGGETACKLARKWGYLVKGIPKDQAKIIFVHNNFWGRTLSAVSSSSDATAYRDFGPYMPGFSLIPYDDLPALEAGTDLRCDAGIRELCSHHNVLWIADEVQTGLARTGRRLAVDYENVRPDILILGKALSGGVYPVSAVLADNEVMMCIKPGEHGSTYGGNPLGCKVGLAALQVMEEEKLAENAEKMGILLRSELFKLPKEVVSLVRGRGLLNAIVINKEFDAWDVCLQLKNNGLLAKPTHGHIIRFAPPLCINEEEIKECIDIIKNTILSF</sequence>
<dbReference type="InterPro" id="IPR015421">
    <property type="entry name" value="PyrdxlP-dep_Trfase_major"/>
</dbReference>
<comment type="pathway">
    <text evidence="5">Amino-acid biosynthesis; L-proline biosynthesis; L-glutamate 5-semialdehyde from L-ornithine: step 1/1.</text>
</comment>
<dbReference type="PIRSF" id="PIRSF000521">
    <property type="entry name" value="Transaminase_4ab_Lys_Orn"/>
    <property type="match status" value="1"/>
</dbReference>